<accession>A0ABR5AUJ7</accession>
<comment type="caution">
    <text evidence="1">The sequence shown here is derived from an EMBL/GenBank/DDBJ whole genome shotgun (WGS) entry which is preliminary data.</text>
</comment>
<keyword evidence="2" id="KW-1185">Reference proteome</keyword>
<proteinExistence type="predicted"/>
<gene>
    <name evidence="1" type="ORF">SD77_4080</name>
</gene>
<reference evidence="1 2" key="1">
    <citation type="submission" date="2015-01" db="EMBL/GenBank/DDBJ databases">
        <title>Genome Assembly of Bacillus badius MTCC 1458.</title>
        <authorList>
            <person name="Verma A."/>
            <person name="Khatri I."/>
            <person name="Mual P."/>
            <person name="Subramanian S."/>
            <person name="Krishnamurthi S."/>
        </authorList>
    </citation>
    <scope>NUCLEOTIDE SEQUENCE [LARGE SCALE GENOMIC DNA]</scope>
    <source>
        <strain evidence="1 2">MTCC 1458</strain>
    </source>
</reference>
<evidence type="ECO:0000313" key="1">
    <source>
        <dbReference type="EMBL" id="KIL78400.1"/>
    </source>
</evidence>
<dbReference type="EMBL" id="JXLP01000009">
    <property type="protein sequence ID" value="KIL78400.1"/>
    <property type="molecule type" value="Genomic_DNA"/>
</dbReference>
<dbReference type="Proteomes" id="UP000031982">
    <property type="component" value="Unassembled WGS sequence"/>
</dbReference>
<protein>
    <submittedName>
        <fullName evidence="1">Uncharacterized protein</fullName>
    </submittedName>
</protein>
<name>A0ABR5AUJ7_BACBA</name>
<evidence type="ECO:0000313" key="2">
    <source>
        <dbReference type="Proteomes" id="UP000031982"/>
    </source>
</evidence>
<sequence>MPKIRRRNDKNPALIITGTPVLKWNKRTDKKEAADAADS</sequence>
<organism evidence="1 2">
    <name type="scientific">Bacillus badius</name>
    <dbReference type="NCBI Taxonomy" id="1455"/>
    <lineage>
        <taxon>Bacteria</taxon>
        <taxon>Bacillati</taxon>
        <taxon>Bacillota</taxon>
        <taxon>Bacilli</taxon>
        <taxon>Bacillales</taxon>
        <taxon>Bacillaceae</taxon>
        <taxon>Pseudobacillus</taxon>
    </lineage>
</organism>